<evidence type="ECO:0000313" key="2">
    <source>
        <dbReference type="Proteomes" id="UP001550210"/>
    </source>
</evidence>
<sequence length="86" mass="9391">MASSRSPLPHEPHQLFQGVFHGWHKQVGAFSALPGAPVEPDDPQPWWRRLSGRKQRAAADTLDPHEAVTQGHPLRLTGRCGTGPGL</sequence>
<organism evidence="1 2">
    <name type="scientific">Streptomyces ossamyceticus</name>
    <dbReference type="NCBI Taxonomy" id="249581"/>
    <lineage>
        <taxon>Bacteria</taxon>
        <taxon>Bacillati</taxon>
        <taxon>Actinomycetota</taxon>
        <taxon>Actinomycetes</taxon>
        <taxon>Kitasatosporales</taxon>
        <taxon>Streptomycetaceae</taxon>
        <taxon>Streptomyces</taxon>
    </lineage>
</organism>
<comment type="caution">
    <text evidence="1">The sequence shown here is derived from an EMBL/GenBank/DDBJ whole genome shotgun (WGS) entry which is preliminary data.</text>
</comment>
<reference evidence="1 2" key="1">
    <citation type="submission" date="2024-06" db="EMBL/GenBank/DDBJ databases">
        <title>The Natural Products Discovery Center: Release of the First 8490 Sequenced Strains for Exploring Actinobacteria Biosynthetic Diversity.</title>
        <authorList>
            <person name="Kalkreuter E."/>
            <person name="Kautsar S.A."/>
            <person name="Yang D."/>
            <person name="Bader C.D."/>
            <person name="Teijaro C.N."/>
            <person name="Fluegel L."/>
            <person name="Davis C.M."/>
            <person name="Simpson J.R."/>
            <person name="Lauterbach L."/>
            <person name="Steele A.D."/>
            <person name="Gui C."/>
            <person name="Meng S."/>
            <person name="Li G."/>
            <person name="Viehrig K."/>
            <person name="Ye F."/>
            <person name="Su P."/>
            <person name="Kiefer A.F."/>
            <person name="Nichols A."/>
            <person name="Cepeda A.J."/>
            <person name="Yan W."/>
            <person name="Fan B."/>
            <person name="Jiang Y."/>
            <person name="Adhikari A."/>
            <person name="Zheng C.-J."/>
            <person name="Schuster L."/>
            <person name="Cowan T.M."/>
            <person name="Smanski M.J."/>
            <person name="Chevrette M.G."/>
            <person name="De Carvalho L.P.S."/>
            <person name="Shen B."/>
        </authorList>
    </citation>
    <scope>NUCLEOTIDE SEQUENCE [LARGE SCALE GENOMIC DNA]</scope>
    <source>
        <strain evidence="1 2">NPDC006434</strain>
    </source>
</reference>
<gene>
    <name evidence="1" type="ORF">ABZZ21_32045</name>
</gene>
<evidence type="ECO:0000313" key="1">
    <source>
        <dbReference type="EMBL" id="MET9849097.1"/>
    </source>
</evidence>
<protein>
    <submittedName>
        <fullName evidence="1">Uncharacterized protein</fullName>
    </submittedName>
</protein>
<keyword evidence="2" id="KW-1185">Reference proteome</keyword>
<name>A0ABV2V6W8_9ACTN</name>
<dbReference type="Proteomes" id="UP001550210">
    <property type="component" value="Unassembled WGS sequence"/>
</dbReference>
<proteinExistence type="predicted"/>
<dbReference type="RefSeq" id="WP_355401528.1">
    <property type="nucleotide sequence ID" value="NZ_JBEGHN010000034.1"/>
</dbReference>
<accession>A0ABV2V6W8</accession>
<dbReference type="EMBL" id="JBEXPZ010000048">
    <property type="protein sequence ID" value="MET9849097.1"/>
    <property type="molecule type" value="Genomic_DNA"/>
</dbReference>